<dbReference type="Proteomes" id="UP001281147">
    <property type="component" value="Unassembled WGS sequence"/>
</dbReference>
<reference evidence="1" key="1">
    <citation type="submission" date="2023-07" db="EMBL/GenBank/DDBJ databases">
        <title>Black Yeasts Isolated from many extreme environments.</title>
        <authorList>
            <person name="Coleine C."/>
            <person name="Stajich J.E."/>
            <person name="Selbmann L."/>
        </authorList>
    </citation>
    <scope>NUCLEOTIDE SEQUENCE</scope>
    <source>
        <strain evidence="1">CCFEE 5714</strain>
    </source>
</reference>
<evidence type="ECO:0000313" key="2">
    <source>
        <dbReference type="Proteomes" id="UP001281147"/>
    </source>
</evidence>
<evidence type="ECO:0000313" key="1">
    <source>
        <dbReference type="EMBL" id="KAK3721795.1"/>
    </source>
</evidence>
<sequence>QGGSYFVVLQHIAWTEDHNPHNYSSVFGIYETAEAARAAMKVWSIDVDRYGFAIRSPVEVGTEPRYLEGTVRNGFNEAVGEGYRVNKYCCRSIQNYLNIGNITGVPSCAVGVDC</sequence>
<proteinExistence type="predicted"/>
<organism evidence="1 2">
    <name type="scientific">Vermiconidia calcicola</name>
    <dbReference type="NCBI Taxonomy" id="1690605"/>
    <lineage>
        <taxon>Eukaryota</taxon>
        <taxon>Fungi</taxon>
        <taxon>Dikarya</taxon>
        <taxon>Ascomycota</taxon>
        <taxon>Pezizomycotina</taxon>
        <taxon>Dothideomycetes</taxon>
        <taxon>Dothideomycetidae</taxon>
        <taxon>Mycosphaerellales</taxon>
        <taxon>Extremaceae</taxon>
        <taxon>Vermiconidia</taxon>
    </lineage>
</organism>
<comment type="caution">
    <text evidence="1">The sequence shown here is derived from an EMBL/GenBank/DDBJ whole genome shotgun (WGS) entry which is preliminary data.</text>
</comment>
<feature type="non-terminal residue" evidence="1">
    <location>
        <position position="1"/>
    </location>
</feature>
<dbReference type="EMBL" id="JAUTXU010000016">
    <property type="protein sequence ID" value="KAK3721795.1"/>
    <property type="molecule type" value="Genomic_DNA"/>
</dbReference>
<protein>
    <submittedName>
        <fullName evidence="1">Uncharacterized protein</fullName>
    </submittedName>
</protein>
<keyword evidence="2" id="KW-1185">Reference proteome</keyword>
<gene>
    <name evidence="1" type="ORF">LTR37_002960</name>
</gene>
<accession>A0ACC3NRU3</accession>
<name>A0ACC3NRU3_9PEZI</name>